<evidence type="ECO:0000256" key="7">
    <source>
        <dbReference type="ARBA" id="ARBA00023136"/>
    </source>
</evidence>
<dbReference type="GO" id="GO:0000329">
    <property type="term" value="C:fungal-type vacuole membrane"/>
    <property type="evidence" value="ECO:0007669"/>
    <property type="project" value="TreeGrafter"/>
</dbReference>
<evidence type="ECO:0000259" key="10">
    <source>
        <dbReference type="Pfam" id="PF01699"/>
    </source>
</evidence>
<evidence type="ECO:0000256" key="6">
    <source>
        <dbReference type="ARBA" id="ARBA00023065"/>
    </source>
</evidence>
<feature type="transmembrane region" description="Helical" evidence="9">
    <location>
        <begin position="57"/>
        <end position="74"/>
    </location>
</feature>
<evidence type="ECO:0000313" key="11">
    <source>
        <dbReference type="EMBL" id="KAJ7755612.1"/>
    </source>
</evidence>
<sequence length="512" mass="56417">MPSQFPPLNIPPVPSRDSRFYGSSGSPQLNFWDRFRGKGRPHVGWTESAIAIARSSWLNVLLVIVPVAWALHFVNGISHIVQFIFCFIAIIPLCRLLDYGGENLALYCGKDFGDVIVVSANNAVEATLAICLLSTCQLRLLQATIVGTVLLRLVFVPSMHFISGGARIAAQDLHPHLADLNQTLLTTGVLSLLLPAAFFSALNSVDAGGESPNAVSDSVRGDLLKVSRGLAVLLLAVYLCSRIFLHNPPGSENGLHEHKDAPAEFKERAARMAEEDPEVNPWACLILLFLVVALMAPTAEFLVESIQPMSERHQIPQEFFGLILLPFVSYSAECILSLVYHVQLHLEHYLGTPLYPPKTLAEARSIELSIQFLIFWMPLLVLLAWVTNKPLSLLFDLFEVVLLLSVGFLVNYVTADAKTNWIEGVQLLALYAMMALTAWFYPGQPAVQTMLSCGSIQSFLAAEGVPPNSTFTNISFEGFHATLDDSQINNFTDRLRDLNKLYSLLKQIETGS</sequence>
<evidence type="ECO:0000256" key="3">
    <source>
        <dbReference type="ARBA" id="ARBA00022448"/>
    </source>
</evidence>
<comment type="similarity">
    <text evidence="2">Belongs to the Ca(2+):cation antiporter (CaCA) (TC 2.A.19) family.</text>
</comment>
<feature type="transmembrane region" description="Helical" evidence="9">
    <location>
        <begin position="140"/>
        <end position="163"/>
    </location>
</feature>
<feature type="transmembrane region" description="Helical" evidence="9">
    <location>
        <begin position="183"/>
        <end position="205"/>
    </location>
</feature>
<comment type="subcellular location">
    <subcellularLocation>
        <location evidence="1">Endomembrane system</location>
        <topology evidence="1">Multi-pass membrane protein</topology>
    </subcellularLocation>
</comment>
<dbReference type="Pfam" id="PF01699">
    <property type="entry name" value="Na_Ca_ex"/>
    <property type="match status" value="1"/>
</dbReference>
<dbReference type="Proteomes" id="UP001215280">
    <property type="component" value="Unassembled WGS sequence"/>
</dbReference>
<gene>
    <name evidence="11" type="ORF">DFH07DRAFT_743155</name>
</gene>
<dbReference type="GO" id="GO:0015369">
    <property type="term" value="F:calcium:proton antiporter activity"/>
    <property type="evidence" value="ECO:0007669"/>
    <property type="project" value="TreeGrafter"/>
</dbReference>
<dbReference type="AlphaFoldDB" id="A0AAD7NDT9"/>
<keyword evidence="12" id="KW-1185">Reference proteome</keyword>
<evidence type="ECO:0000256" key="4">
    <source>
        <dbReference type="ARBA" id="ARBA00022692"/>
    </source>
</evidence>
<evidence type="ECO:0000256" key="2">
    <source>
        <dbReference type="ARBA" id="ARBA00008170"/>
    </source>
</evidence>
<proteinExistence type="inferred from homology"/>
<reference evidence="11" key="1">
    <citation type="submission" date="2023-03" db="EMBL/GenBank/DDBJ databases">
        <title>Massive genome expansion in bonnet fungi (Mycena s.s.) driven by repeated elements and novel gene families across ecological guilds.</title>
        <authorList>
            <consortium name="Lawrence Berkeley National Laboratory"/>
            <person name="Harder C.B."/>
            <person name="Miyauchi S."/>
            <person name="Viragh M."/>
            <person name="Kuo A."/>
            <person name="Thoen E."/>
            <person name="Andreopoulos B."/>
            <person name="Lu D."/>
            <person name="Skrede I."/>
            <person name="Drula E."/>
            <person name="Henrissat B."/>
            <person name="Morin E."/>
            <person name="Kohler A."/>
            <person name="Barry K."/>
            <person name="LaButti K."/>
            <person name="Morin E."/>
            <person name="Salamov A."/>
            <person name="Lipzen A."/>
            <person name="Mereny Z."/>
            <person name="Hegedus B."/>
            <person name="Baldrian P."/>
            <person name="Stursova M."/>
            <person name="Weitz H."/>
            <person name="Taylor A."/>
            <person name="Grigoriev I.V."/>
            <person name="Nagy L.G."/>
            <person name="Martin F."/>
            <person name="Kauserud H."/>
        </authorList>
    </citation>
    <scope>NUCLEOTIDE SEQUENCE</scope>
    <source>
        <strain evidence="11">CBHHK188m</strain>
    </source>
</reference>
<dbReference type="InterPro" id="IPR044880">
    <property type="entry name" value="NCX_ion-bd_dom_sf"/>
</dbReference>
<evidence type="ECO:0000256" key="1">
    <source>
        <dbReference type="ARBA" id="ARBA00004127"/>
    </source>
</evidence>
<keyword evidence="7 9" id="KW-0472">Membrane</keyword>
<organism evidence="11 12">
    <name type="scientific">Mycena maculata</name>
    <dbReference type="NCBI Taxonomy" id="230809"/>
    <lineage>
        <taxon>Eukaryota</taxon>
        <taxon>Fungi</taxon>
        <taxon>Dikarya</taxon>
        <taxon>Basidiomycota</taxon>
        <taxon>Agaricomycotina</taxon>
        <taxon>Agaricomycetes</taxon>
        <taxon>Agaricomycetidae</taxon>
        <taxon>Agaricales</taxon>
        <taxon>Marasmiineae</taxon>
        <taxon>Mycenaceae</taxon>
        <taxon>Mycena</taxon>
    </lineage>
</organism>
<evidence type="ECO:0000256" key="5">
    <source>
        <dbReference type="ARBA" id="ARBA00022989"/>
    </source>
</evidence>
<feature type="transmembrane region" description="Helical" evidence="9">
    <location>
        <begin position="421"/>
        <end position="441"/>
    </location>
</feature>
<feature type="transmembrane region" description="Helical" evidence="9">
    <location>
        <begin position="279"/>
        <end position="299"/>
    </location>
</feature>
<feature type="transmembrane region" description="Helical" evidence="9">
    <location>
        <begin position="393"/>
        <end position="415"/>
    </location>
</feature>
<feature type="transmembrane region" description="Helical" evidence="9">
    <location>
        <begin position="368"/>
        <end position="386"/>
    </location>
</feature>
<name>A0AAD7NDT9_9AGAR</name>
<dbReference type="GO" id="GO:0006874">
    <property type="term" value="P:intracellular calcium ion homeostasis"/>
    <property type="evidence" value="ECO:0007669"/>
    <property type="project" value="TreeGrafter"/>
</dbReference>
<keyword evidence="4 9" id="KW-0812">Transmembrane</keyword>
<dbReference type="InterPro" id="IPR004837">
    <property type="entry name" value="NaCa_Exmemb"/>
</dbReference>
<dbReference type="Gene3D" id="1.20.1420.30">
    <property type="entry name" value="NCX, central ion-binding region"/>
    <property type="match status" value="1"/>
</dbReference>
<dbReference type="GO" id="GO:0012505">
    <property type="term" value="C:endomembrane system"/>
    <property type="evidence" value="ECO:0007669"/>
    <property type="project" value="UniProtKB-SubCell"/>
</dbReference>
<dbReference type="EMBL" id="JARJLG010000063">
    <property type="protein sequence ID" value="KAJ7755612.1"/>
    <property type="molecule type" value="Genomic_DNA"/>
</dbReference>
<evidence type="ECO:0000256" key="8">
    <source>
        <dbReference type="SAM" id="MobiDB-lite"/>
    </source>
</evidence>
<comment type="caution">
    <text evidence="11">The sequence shown here is derived from an EMBL/GenBank/DDBJ whole genome shotgun (WGS) entry which is preliminary data.</text>
</comment>
<feature type="compositionally biased region" description="Pro residues" evidence="8">
    <location>
        <begin position="1"/>
        <end position="14"/>
    </location>
</feature>
<accession>A0AAD7NDT9</accession>
<evidence type="ECO:0000256" key="9">
    <source>
        <dbReference type="SAM" id="Phobius"/>
    </source>
</evidence>
<feature type="domain" description="Sodium/calcium exchanger membrane region" evidence="10">
    <location>
        <begin position="285"/>
        <end position="439"/>
    </location>
</feature>
<dbReference type="PANTHER" id="PTHR31503">
    <property type="entry name" value="VACUOLAR CALCIUM ION TRANSPORTER"/>
    <property type="match status" value="1"/>
</dbReference>
<keyword evidence="5 9" id="KW-1133">Transmembrane helix</keyword>
<feature type="transmembrane region" description="Helical" evidence="9">
    <location>
        <begin position="80"/>
        <end position="97"/>
    </location>
</feature>
<protein>
    <recommendedName>
        <fullName evidence="10">Sodium/calcium exchanger membrane region domain-containing protein</fullName>
    </recommendedName>
</protein>
<feature type="transmembrane region" description="Helical" evidence="9">
    <location>
        <begin position="226"/>
        <end position="245"/>
    </location>
</feature>
<dbReference type="PANTHER" id="PTHR31503:SF20">
    <property type="entry name" value="CA(2+)_H(+) EXCHANGER, PUTATIVE (EUROFUNG)-RELATED"/>
    <property type="match status" value="1"/>
</dbReference>
<dbReference type="InterPro" id="IPR004713">
    <property type="entry name" value="CaH_exchang"/>
</dbReference>
<keyword evidence="6" id="KW-0406">Ion transport</keyword>
<feature type="region of interest" description="Disordered" evidence="8">
    <location>
        <begin position="1"/>
        <end position="22"/>
    </location>
</feature>
<keyword evidence="3" id="KW-0813">Transport</keyword>
<evidence type="ECO:0000313" key="12">
    <source>
        <dbReference type="Proteomes" id="UP001215280"/>
    </source>
</evidence>